<evidence type="ECO:0000256" key="1">
    <source>
        <dbReference type="ARBA" id="ARBA00022801"/>
    </source>
</evidence>
<name>S3HZI5_9HYPH</name>
<dbReference type="HOGENOM" id="CLU_028011_0_0_5"/>
<dbReference type="EC" id="3.2.2.5" evidence="4"/>
<evidence type="ECO:0000256" key="7">
    <source>
        <dbReference type="ARBA" id="ARBA00047575"/>
    </source>
</evidence>
<dbReference type="Pfam" id="PF18185">
    <property type="entry name" value="STALD"/>
    <property type="match status" value="1"/>
</dbReference>
<reference evidence="10 11" key="1">
    <citation type="journal article" date="2012" name="J. Bacteriol.">
        <title>Genome sequence of Rhizobium grahamii CCGE502, a broad-host-range symbiont with low nodulation competitiveness in Phaseolus vulgaris.</title>
        <authorList>
            <person name="Althabegoiti M.J."/>
            <person name="Lozano L."/>
            <person name="Torres-Tejerizo G."/>
            <person name="Ormeno-Orrillo E."/>
            <person name="Rogel M.A."/>
            <person name="Gonzalez V."/>
            <person name="Martinez-Romero E."/>
        </authorList>
    </citation>
    <scope>NUCLEOTIDE SEQUENCE [LARGE SCALE GENOMIC DNA]</scope>
    <source>
        <strain evidence="10 11">CCGE 502</strain>
    </source>
</reference>
<dbReference type="SUPFAM" id="SSF52467">
    <property type="entry name" value="DHS-like NAD/FAD-binding domain"/>
    <property type="match status" value="1"/>
</dbReference>
<feature type="domain" description="Deacetylase sirtuin-type" evidence="9">
    <location>
        <begin position="1"/>
        <end position="310"/>
    </location>
</feature>
<evidence type="ECO:0000313" key="11">
    <source>
        <dbReference type="Proteomes" id="UP000014411"/>
    </source>
</evidence>
<keyword evidence="3" id="KW-0051">Antiviral defense</keyword>
<dbReference type="Pfam" id="PF13289">
    <property type="entry name" value="SIR2_2"/>
    <property type="match status" value="1"/>
</dbReference>
<dbReference type="EMBL" id="AEYE02000011">
    <property type="protein sequence ID" value="EPE98431.1"/>
    <property type="molecule type" value="Genomic_DNA"/>
</dbReference>
<keyword evidence="11" id="KW-1185">Reference proteome</keyword>
<dbReference type="AlphaFoldDB" id="S3HZI5"/>
<dbReference type="GO" id="GO:0003953">
    <property type="term" value="F:NAD+ nucleosidase activity"/>
    <property type="evidence" value="ECO:0007669"/>
    <property type="project" value="UniProtKB-EC"/>
</dbReference>
<dbReference type="PROSITE" id="PS50305">
    <property type="entry name" value="SIRTUIN"/>
    <property type="match status" value="1"/>
</dbReference>
<dbReference type="GO" id="GO:0051607">
    <property type="term" value="P:defense response to virus"/>
    <property type="evidence" value="ECO:0007669"/>
    <property type="project" value="UniProtKB-KW"/>
</dbReference>
<dbReference type="InterPro" id="IPR026590">
    <property type="entry name" value="Ssirtuin_cat_dom"/>
</dbReference>
<comment type="caution">
    <text evidence="10">The sequence shown here is derived from an EMBL/GenBank/DDBJ whole genome shotgun (WGS) entry which is preliminary data.</text>
</comment>
<dbReference type="InterPro" id="IPR029035">
    <property type="entry name" value="DHS-like_NAD/FAD-binding_dom"/>
</dbReference>
<dbReference type="eggNOG" id="COG0846">
    <property type="taxonomic scope" value="Bacteria"/>
</dbReference>
<keyword evidence="1" id="KW-0378">Hydrolase</keyword>
<dbReference type="CDD" id="cd01406">
    <property type="entry name" value="SIR2-like"/>
    <property type="match status" value="1"/>
</dbReference>
<organism evidence="10 11">
    <name type="scientific">Rhizobium grahamii CCGE 502</name>
    <dbReference type="NCBI Taxonomy" id="990285"/>
    <lineage>
        <taxon>Bacteria</taxon>
        <taxon>Pseudomonadati</taxon>
        <taxon>Pseudomonadota</taxon>
        <taxon>Alphaproteobacteria</taxon>
        <taxon>Hyphomicrobiales</taxon>
        <taxon>Rhizobiaceae</taxon>
        <taxon>Rhizobium/Agrobacterium group</taxon>
        <taxon>Rhizobium</taxon>
    </lineage>
</organism>
<protein>
    <recommendedName>
        <fullName evidence="6">NAD(+) hydrolase ThsA</fullName>
        <ecNumber evidence="4">3.2.2.5</ecNumber>
    </recommendedName>
</protein>
<comment type="catalytic activity">
    <reaction evidence="7">
        <text>NAD(+) + H2O = ADP-D-ribose + nicotinamide + H(+)</text>
        <dbReference type="Rhea" id="RHEA:16301"/>
        <dbReference type="ChEBI" id="CHEBI:15377"/>
        <dbReference type="ChEBI" id="CHEBI:15378"/>
        <dbReference type="ChEBI" id="CHEBI:17154"/>
        <dbReference type="ChEBI" id="CHEBI:57540"/>
        <dbReference type="ChEBI" id="CHEBI:57967"/>
        <dbReference type="EC" id="3.2.2.5"/>
    </reaction>
    <physiologicalReaction direction="left-to-right" evidence="7">
        <dbReference type="Rhea" id="RHEA:16302"/>
    </physiologicalReaction>
</comment>
<evidence type="ECO:0000256" key="8">
    <source>
        <dbReference type="PROSITE-ProRule" id="PRU00236"/>
    </source>
</evidence>
<accession>S3HZI5</accession>
<evidence type="ECO:0000256" key="5">
    <source>
        <dbReference type="ARBA" id="ARBA00035014"/>
    </source>
</evidence>
<evidence type="ECO:0000313" key="10">
    <source>
        <dbReference type="EMBL" id="EPE98431.1"/>
    </source>
</evidence>
<dbReference type="RefSeq" id="WP_016553720.1">
    <property type="nucleotide sequence ID" value="NZ_AEYE02000011.1"/>
</dbReference>
<dbReference type="Proteomes" id="UP000014411">
    <property type="component" value="Unassembled WGS sequence"/>
</dbReference>
<evidence type="ECO:0000256" key="3">
    <source>
        <dbReference type="ARBA" id="ARBA00023118"/>
    </source>
</evidence>
<sequence>MNRDVSRFIDDYFGEMIAGNAAILAGAGLSVPAGFVDWRELVRPLADELELDIDRETDLVAVAQFHVNANGNNRNRLHRAVIEALSADNPPTVNHGLLARLPIVTWWTTNYDKLIETALKDAGKIVDVKTSVAQLANTRPRRDAIVYKMHGDVDRPDEAIVTRDDYERYNRDRGAFINALAGDLVSKTFLFLGFSFTDPNLDQVLARLRLTFESNQRRHYAIFKKRTRLSTEDAASFEHAKIRQALVIEDLKRFNVKVVLVDDYGDITEILQEFERRYRRQTVFVSASAASFEPWGEAAVTNFMRTLGKKLVAKNMKIATGLGLGVGNSLFTGALEQIMEARTGHIEDYLVIRPFPQAIPDARQRQQVWEQYRREILGKAGIAVFLFGNKLAGTDVVNADGMEKEFNIAAELGLITLPIGATGYMAETLSGRALIGLTDSQKAQLDQIQVPVDDLNDLIDPIVKLVSALREGK</sequence>
<dbReference type="STRING" id="990285.RGCCGE502_08390"/>
<evidence type="ECO:0000256" key="6">
    <source>
        <dbReference type="ARBA" id="ARBA00035033"/>
    </source>
</evidence>
<evidence type="ECO:0000256" key="4">
    <source>
        <dbReference type="ARBA" id="ARBA00034327"/>
    </source>
</evidence>
<keyword evidence="2" id="KW-0520">NAD</keyword>
<evidence type="ECO:0000259" key="9">
    <source>
        <dbReference type="PROSITE" id="PS50305"/>
    </source>
</evidence>
<dbReference type="InterPro" id="IPR041486">
    <property type="entry name" value="ThsA_STALD"/>
</dbReference>
<proteinExistence type="inferred from homology"/>
<gene>
    <name evidence="10" type="ORF">RGCCGE502_08390</name>
</gene>
<evidence type="ECO:0000256" key="2">
    <source>
        <dbReference type="ARBA" id="ARBA00023027"/>
    </source>
</evidence>
<comment type="similarity">
    <text evidence="5">Belongs to the soluble Thoeris ThsA family.</text>
</comment>
<comment type="caution">
    <text evidence="8">Lacks conserved residue(s) required for the propagation of feature annotation.</text>
</comment>